<name>A0A518AHP0_9BACT</name>
<dbReference type="Proteomes" id="UP000315750">
    <property type="component" value="Chromosome"/>
</dbReference>
<dbReference type="EMBL" id="CP036278">
    <property type="protein sequence ID" value="QDU54251.1"/>
    <property type="molecule type" value="Genomic_DNA"/>
</dbReference>
<proteinExistence type="predicted"/>
<keyword evidence="2" id="KW-1185">Reference proteome</keyword>
<reference evidence="1 2" key="1">
    <citation type="submission" date="2019-02" db="EMBL/GenBank/DDBJ databases">
        <title>Deep-cultivation of Planctomycetes and their phenomic and genomic characterization uncovers novel biology.</title>
        <authorList>
            <person name="Wiegand S."/>
            <person name="Jogler M."/>
            <person name="Boedeker C."/>
            <person name="Pinto D."/>
            <person name="Vollmers J."/>
            <person name="Rivas-Marin E."/>
            <person name="Kohn T."/>
            <person name="Peeters S.H."/>
            <person name="Heuer A."/>
            <person name="Rast P."/>
            <person name="Oberbeckmann S."/>
            <person name="Bunk B."/>
            <person name="Jeske O."/>
            <person name="Meyerdierks A."/>
            <person name="Storesund J.E."/>
            <person name="Kallscheuer N."/>
            <person name="Luecker S."/>
            <person name="Lage O.M."/>
            <person name="Pohl T."/>
            <person name="Merkel B.J."/>
            <person name="Hornburger P."/>
            <person name="Mueller R.-W."/>
            <person name="Bruemmer F."/>
            <person name="Labrenz M."/>
            <person name="Spormann A.M."/>
            <person name="Op den Camp H."/>
            <person name="Overmann J."/>
            <person name="Amann R."/>
            <person name="Jetten M.S.M."/>
            <person name="Mascher T."/>
            <person name="Medema M.H."/>
            <person name="Devos D.P."/>
            <person name="Kaster A.-K."/>
            <person name="Ovreas L."/>
            <person name="Rohde M."/>
            <person name="Galperin M.Y."/>
            <person name="Jogler C."/>
        </authorList>
    </citation>
    <scope>NUCLEOTIDE SEQUENCE [LARGE SCALE GENOMIC DNA]</scope>
    <source>
        <strain evidence="1 2">Pan181</strain>
    </source>
</reference>
<gene>
    <name evidence="1" type="ORF">Pan181_04310</name>
</gene>
<protein>
    <submittedName>
        <fullName evidence="1">Uncharacterized protein</fullName>
    </submittedName>
</protein>
<sequence length="171" mass="19419">MQLVTGQRLAIDSHRENRFPLDAFWEMGIYWGAKTAGFAAWAKIQFSHRWVNWESIRTAWESILIRRQVSGLGWSAKASRHAQPAEAANPQLAVRSAFARLVRTSMQSHFYLSSRGVGWCFTASLFGTNYCFSNSENLHPCAQQESVQCATDYQAITSSSFAQLVFWMLVE</sequence>
<accession>A0A518AHP0</accession>
<dbReference type="KEGG" id="amuc:Pan181_04310"/>
<evidence type="ECO:0000313" key="2">
    <source>
        <dbReference type="Proteomes" id="UP000315750"/>
    </source>
</evidence>
<dbReference type="AlphaFoldDB" id="A0A518AHP0"/>
<evidence type="ECO:0000313" key="1">
    <source>
        <dbReference type="EMBL" id="QDU54251.1"/>
    </source>
</evidence>
<organism evidence="1 2">
    <name type="scientific">Aeoliella mucimassa</name>
    <dbReference type="NCBI Taxonomy" id="2527972"/>
    <lineage>
        <taxon>Bacteria</taxon>
        <taxon>Pseudomonadati</taxon>
        <taxon>Planctomycetota</taxon>
        <taxon>Planctomycetia</taxon>
        <taxon>Pirellulales</taxon>
        <taxon>Lacipirellulaceae</taxon>
        <taxon>Aeoliella</taxon>
    </lineage>
</organism>